<evidence type="ECO:0000313" key="2">
    <source>
        <dbReference type="Proteomes" id="UP001183619"/>
    </source>
</evidence>
<accession>A0ABU2B775</accession>
<protein>
    <submittedName>
        <fullName evidence="1">Uncharacterized protein</fullName>
    </submittedName>
</protein>
<reference evidence="1 2" key="1">
    <citation type="submission" date="2023-07" db="EMBL/GenBank/DDBJ databases">
        <title>Sequencing the genomes of 1000 actinobacteria strains.</title>
        <authorList>
            <person name="Klenk H.-P."/>
        </authorList>
    </citation>
    <scope>NUCLEOTIDE SEQUENCE [LARGE SCALE GENOMIC DNA]</scope>
    <source>
        <strain evidence="1 2">DSM 44508</strain>
    </source>
</reference>
<sequence length="169" mass="18946">MSTSRIASSCIHETLLFALNITDAHLLSNGENFKERPTFRALFGAELPYEKSALKIYGSSFILIHTSLETRIINTPGKNDGLLGACSTCLRPSHNTKNQSALVMNGHAFLFYPLALHPLTHLCRSRTARKRAIQPVFMTFVRSLHVVFLLLPQHLSASPDQRLRLVLHQ</sequence>
<dbReference type="EMBL" id="JAVDYF010000001">
    <property type="protein sequence ID" value="MDR7354261.1"/>
    <property type="molecule type" value="Genomic_DNA"/>
</dbReference>
<name>A0ABU2B775_9CORY</name>
<evidence type="ECO:0000313" key="1">
    <source>
        <dbReference type="EMBL" id="MDR7354261.1"/>
    </source>
</evidence>
<comment type="caution">
    <text evidence="1">The sequence shown here is derived from an EMBL/GenBank/DDBJ whole genome shotgun (WGS) entry which is preliminary data.</text>
</comment>
<gene>
    <name evidence="1" type="ORF">J2S37_000799</name>
</gene>
<keyword evidence="2" id="KW-1185">Reference proteome</keyword>
<proteinExistence type="predicted"/>
<dbReference type="Proteomes" id="UP001183619">
    <property type="component" value="Unassembled WGS sequence"/>
</dbReference>
<organism evidence="1 2">
    <name type="scientific">Corynebacterium felinum</name>
    <dbReference type="NCBI Taxonomy" id="131318"/>
    <lineage>
        <taxon>Bacteria</taxon>
        <taxon>Bacillati</taxon>
        <taxon>Actinomycetota</taxon>
        <taxon>Actinomycetes</taxon>
        <taxon>Mycobacteriales</taxon>
        <taxon>Corynebacteriaceae</taxon>
        <taxon>Corynebacterium</taxon>
    </lineage>
</organism>